<evidence type="ECO:0000259" key="1">
    <source>
        <dbReference type="PROSITE" id="PS51029"/>
    </source>
</evidence>
<gene>
    <name evidence="2" type="ORF">EVAR_73140_1</name>
</gene>
<dbReference type="Pfam" id="PF10545">
    <property type="entry name" value="MADF_DNA_bdg"/>
    <property type="match status" value="1"/>
</dbReference>
<dbReference type="Proteomes" id="UP000299102">
    <property type="component" value="Unassembled WGS sequence"/>
</dbReference>
<comment type="caution">
    <text evidence="2">The sequence shown here is derived from an EMBL/GenBank/DDBJ whole genome shotgun (WGS) entry which is preliminary data.</text>
</comment>
<dbReference type="InterPro" id="IPR006578">
    <property type="entry name" value="MADF-dom"/>
</dbReference>
<dbReference type="PROSITE" id="PS51029">
    <property type="entry name" value="MADF"/>
    <property type="match status" value="1"/>
</dbReference>
<sequence length="97" mass="11793">MSRFSSDFEIKELIHQYKEHDCLWNIHSANYKNKPLKTRAWAEIANFFHKTPNEVKRKMRYLRAAYVHEKRRVDASKKSDPEAPHTPSLFYYKEMDF</sequence>
<proteinExistence type="predicted"/>
<organism evidence="2 3">
    <name type="scientific">Eumeta variegata</name>
    <name type="common">Bagworm moth</name>
    <name type="synonym">Eumeta japonica</name>
    <dbReference type="NCBI Taxonomy" id="151549"/>
    <lineage>
        <taxon>Eukaryota</taxon>
        <taxon>Metazoa</taxon>
        <taxon>Ecdysozoa</taxon>
        <taxon>Arthropoda</taxon>
        <taxon>Hexapoda</taxon>
        <taxon>Insecta</taxon>
        <taxon>Pterygota</taxon>
        <taxon>Neoptera</taxon>
        <taxon>Endopterygota</taxon>
        <taxon>Lepidoptera</taxon>
        <taxon>Glossata</taxon>
        <taxon>Ditrysia</taxon>
        <taxon>Tineoidea</taxon>
        <taxon>Psychidae</taxon>
        <taxon>Oiketicinae</taxon>
        <taxon>Eumeta</taxon>
    </lineage>
</organism>
<feature type="domain" description="MADF" evidence="1">
    <location>
        <begin position="12"/>
        <end position="97"/>
    </location>
</feature>
<dbReference type="PANTHER" id="PTHR21505:SF12">
    <property type="entry name" value="MADF DOMAIN-CONTAINING PROTEIN-RELATED"/>
    <property type="match status" value="1"/>
</dbReference>
<keyword evidence="3" id="KW-1185">Reference proteome</keyword>
<evidence type="ECO:0000313" key="3">
    <source>
        <dbReference type="Proteomes" id="UP000299102"/>
    </source>
</evidence>
<dbReference type="AlphaFoldDB" id="A0A4C1T9X5"/>
<dbReference type="EMBL" id="BGZK01004641">
    <property type="protein sequence ID" value="GBP10101.1"/>
    <property type="molecule type" value="Genomic_DNA"/>
</dbReference>
<dbReference type="PANTHER" id="PTHR21505">
    <property type="entry name" value="MADF DOMAIN-CONTAINING PROTEIN-RELATED"/>
    <property type="match status" value="1"/>
</dbReference>
<dbReference type="SMART" id="SM00595">
    <property type="entry name" value="MADF"/>
    <property type="match status" value="1"/>
</dbReference>
<name>A0A4C1T9X5_EUMVA</name>
<accession>A0A4C1T9X5</accession>
<protein>
    <recommendedName>
        <fullName evidence="1">MADF domain-containing protein</fullName>
    </recommendedName>
</protein>
<reference evidence="2 3" key="1">
    <citation type="journal article" date="2019" name="Commun. Biol.">
        <title>The bagworm genome reveals a unique fibroin gene that provides high tensile strength.</title>
        <authorList>
            <person name="Kono N."/>
            <person name="Nakamura H."/>
            <person name="Ohtoshi R."/>
            <person name="Tomita M."/>
            <person name="Numata K."/>
            <person name="Arakawa K."/>
        </authorList>
    </citation>
    <scope>NUCLEOTIDE SEQUENCE [LARGE SCALE GENOMIC DNA]</scope>
</reference>
<evidence type="ECO:0000313" key="2">
    <source>
        <dbReference type="EMBL" id="GBP10101.1"/>
    </source>
</evidence>
<dbReference type="OrthoDB" id="6152242at2759"/>